<proteinExistence type="predicted"/>
<dbReference type="Pfam" id="PF13302">
    <property type="entry name" value="Acetyltransf_3"/>
    <property type="match status" value="1"/>
</dbReference>
<dbReference type="GO" id="GO:0016746">
    <property type="term" value="F:acyltransferase activity"/>
    <property type="evidence" value="ECO:0007669"/>
    <property type="project" value="UniProtKB-KW"/>
</dbReference>
<organism evidence="2 3">
    <name type="scientific">Pseudobowmanella zhangzhouensis</name>
    <dbReference type="NCBI Taxonomy" id="1537679"/>
    <lineage>
        <taxon>Bacteria</taxon>
        <taxon>Pseudomonadati</taxon>
        <taxon>Pseudomonadota</taxon>
        <taxon>Gammaproteobacteria</taxon>
        <taxon>Alteromonadales</taxon>
        <taxon>Alteromonadaceae</taxon>
    </lineage>
</organism>
<dbReference type="RefSeq" id="WP_377148375.1">
    <property type="nucleotide sequence ID" value="NZ_JBHSUS010000001.1"/>
</dbReference>
<feature type="domain" description="N-acetyltransferase" evidence="1">
    <location>
        <begin position="7"/>
        <end position="160"/>
    </location>
</feature>
<protein>
    <submittedName>
        <fullName evidence="2">GNAT family N-acetyltransferase</fullName>
        <ecNumber evidence="2">2.3.-.-</ecNumber>
    </submittedName>
</protein>
<name>A0ABW1XFP6_9ALTE</name>
<dbReference type="PROSITE" id="PS51186">
    <property type="entry name" value="GNAT"/>
    <property type="match status" value="1"/>
</dbReference>
<reference evidence="3" key="1">
    <citation type="journal article" date="2019" name="Int. J. Syst. Evol. Microbiol.">
        <title>The Global Catalogue of Microorganisms (GCM) 10K type strain sequencing project: providing services to taxonomists for standard genome sequencing and annotation.</title>
        <authorList>
            <consortium name="The Broad Institute Genomics Platform"/>
            <consortium name="The Broad Institute Genome Sequencing Center for Infectious Disease"/>
            <person name="Wu L."/>
            <person name="Ma J."/>
        </authorList>
    </citation>
    <scope>NUCLEOTIDE SEQUENCE [LARGE SCALE GENOMIC DNA]</scope>
    <source>
        <strain evidence="3">CGMCC 1.16031</strain>
    </source>
</reference>
<accession>A0ABW1XFP6</accession>
<evidence type="ECO:0000313" key="3">
    <source>
        <dbReference type="Proteomes" id="UP001596364"/>
    </source>
</evidence>
<dbReference type="InterPro" id="IPR000182">
    <property type="entry name" value="GNAT_dom"/>
</dbReference>
<dbReference type="SUPFAM" id="SSF55729">
    <property type="entry name" value="Acyl-CoA N-acyltransferases (Nat)"/>
    <property type="match status" value="1"/>
</dbReference>
<dbReference type="Gene3D" id="3.40.630.30">
    <property type="match status" value="1"/>
</dbReference>
<dbReference type="Proteomes" id="UP001596364">
    <property type="component" value="Unassembled WGS sequence"/>
</dbReference>
<dbReference type="InterPro" id="IPR016181">
    <property type="entry name" value="Acyl_CoA_acyltransferase"/>
</dbReference>
<dbReference type="EC" id="2.3.-.-" evidence="2"/>
<dbReference type="PANTHER" id="PTHR43441">
    <property type="entry name" value="RIBOSOMAL-PROTEIN-SERINE ACETYLTRANSFERASE"/>
    <property type="match status" value="1"/>
</dbReference>
<keyword evidence="3" id="KW-1185">Reference proteome</keyword>
<comment type="caution">
    <text evidence="2">The sequence shown here is derived from an EMBL/GenBank/DDBJ whole genome shotgun (WGS) entry which is preliminary data.</text>
</comment>
<dbReference type="InterPro" id="IPR051908">
    <property type="entry name" value="Ribosomal_N-acetyltransferase"/>
</dbReference>
<evidence type="ECO:0000259" key="1">
    <source>
        <dbReference type="PROSITE" id="PS51186"/>
    </source>
</evidence>
<keyword evidence="2" id="KW-0012">Acyltransferase</keyword>
<keyword evidence="2" id="KW-0808">Transferase</keyword>
<gene>
    <name evidence="2" type="ORF">ACFP85_02645</name>
</gene>
<sequence length="172" mass="19756">MIQGRHIRLRTVRQADLDSLYELSSDQSDPGEFMPVGLQSEVAFKQAFNDTGFWQDHCGKLIIEDLQGNIVGEAGLFRSTHYLDGREIYYRIFSGYRGNGYAREALALLTEHFFQSTSFNRLQAVTIEGNSVSEHMLKKSGFQFEGTLRQARFFKGQLVNLNLFSRLRTERC</sequence>
<dbReference type="EMBL" id="JBHSUS010000001">
    <property type="protein sequence ID" value="MFC6439051.1"/>
    <property type="molecule type" value="Genomic_DNA"/>
</dbReference>
<evidence type="ECO:0000313" key="2">
    <source>
        <dbReference type="EMBL" id="MFC6439051.1"/>
    </source>
</evidence>
<dbReference type="PANTHER" id="PTHR43441:SF2">
    <property type="entry name" value="FAMILY ACETYLTRANSFERASE, PUTATIVE (AFU_ORTHOLOGUE AFUA_7G00850)-RELATED"/>
    <property type="match status" value="1"/>
</dbReference>